<reference evidence="2 3" key="1">
    <citation type="journal article" date="2023" name="Sci. Data">
        <title>Genome assembly of the Korean intertidal mud-creeper Batillaria attramentaria.</title>
        <authorList>
            <person name="Patra A.K."/>
            <person name="Ho P.T."/>
            <person name="Jun S."/>
            <person name="Lee S.J."/>
            <person name="Kim Y."/>
            <person name="Won Y.J."/>
        </authorList>
    </citation>
    <scope>NUCLEOTIDE SEQUENCE [LARGE SCALE GENOMIC DNA]</scope>
    <source>
        <strain evidence="2">Wonlab-2016</strain>
    </source>
</reference>
<dbReference type="Proteomes" id="UP001519460">
    <property type="component" value="Unassembled WGS sequence"/>
</dbReference>
<dbReference type="AlphaFoldDB" id="A0ABD0MAP0"/>
<comment type="caution">
    <text evidence="2">The sequence shown here is derived from an EMBL/GenBank/DDBJ whole genome shotgun (WGS) entry which is preliminary data.</text>
</comment>
<keyword evidence="3" id="KW-1185">Reference proteome</keyword>
<protein>
    <submittedName>
        <fullName evidence="2">Uncharacterized protein</fullName>
    </submittedName>
</protein>
<sequence>MKTNASMLVNKKQKKRIDHLNKLAMTLNSTTKWSVAKRPHTYAPRRALEKTPTSANTPRRDLHLANTAETSITCSEAERETIPRIIDGLCRHKVHTRP</sequence>
<dbReference type="EMBL" id="JACVVK020000002">
    <property type="protein sequence ID" value="KAK7508422.1"/>
    <property type="molecule type" value="Genomic_DNA"/>
</dbReference>
<proteinExistence type="predicted"/>
<evidence type="ECO:0000256" key="1">
    <source>
        <dbReference type="SAM" id="MobiDB-lite"/>
    </source>
</evidence>
<accession>A0ABD0MAP0</accession>
<evidence type="ECO:0000313" key="2">
    <source>
        <dbReference type="EMBL" id="KAK7508422.1"/>
    </source>
</evidence>
<organism evidence="2 3">
    <name type="scientific">Batillaria attramentaria</name>
    <dbReference type="NCBI Taxonomy" id="370345"/>
    <lineage>
        <taxon>Eukaryota</taxon>
        <taxon>Metazoa</taxon>
        <taxon>Spiralia</taxon>
        <taxon>Lophotrochozoa</taxon>
        <taxon>Mollusca</taxon>
        <taxon>Gastropoda</taxon>
        <taxon>Caenogastropoda</taxon>
        <taxon>Sorbeoconcha</taxon>
        <taxon>Cerithioidea</taxon>
        <taxon>Batillariidae</taxon>
        <taxon>Batillaria</taxon>
    </lineage>
</organism>
<evidence type="ECO:0000313" key="3">
    <source>
        <dbReference type="Proteomes" id="UP001519460"/>
    </source>
</evidence>
<gene>
    <name evidence="2" type="ORF">BaRGS_00000661</name>
</gene>
<feature type="region of interest" description="Disordered" evidence="1">
    <location>
        <begin position="40"/>
        <end position="64"/>
    </location>
</feature>
<name>A0ABD0MAP0_9CAEN</name>